<evidence type="ECO:0000313" key="3">
    <source>
        <dbReference type="Proteomes" id="UP001434883"/>
    </source>
</evidence>
<dbReference type="EMBL" id="JAHRIN010026788">
    <property type="protein sequence ID" value="MEQ2200953.1"/>
    <property type="molecule type" value="Genomic_DNA"/>
</dbReference>
<feature type="transmembrane region" description="Helical" evidence="1">
    <location>
        <begin position="7"/>
        <end position="25"/>
    </location>
</feature>
<keyword evidence="3" id="KW-1185">Reference proteome</keyword>
<feature type="transmembrane region" description="Helical" evidence="1">
    <location>
        <begin position="45"/>
        <end position="64"/>
    </location>
</feature>
<comment type="caution">
    <text evidence="2">The sequence shown here is derived from an EMBL/GenBank/DDBJ whole genome shotgun (WGS) entry which is preliminary data.</text>
</comment>
<proteinExistence type="predicted"/>
<keyword evidence="1" id="KW-0472">Membrane</keyword>
<accession>A0ABV0QZW9</accession>
<keyword evidence="1" id="KW-0812">Transmembrane</keyword>
<sequence>MSDSEDIKGYISFCIGFANIYFQLYTRVQNTSKKLQVILCQLYRFGKVFFSNIFVFLCSLSVRLTQHRKRIDSQNANEVHQPKKLNLGSVLMFFHPALFTMNF</sequence>
<evidence type="ECO:0000256" key="1">
    <source>
        <dbReference type="SAM" id="Phobius"/>
    </source>
</evidence>
<organism evidence="2 3">
    <name type="scientific">Xenoophorus captivus</name>
    <dbReference type="NCBI Taxonomy" id="1517983"/>
    <lineage>
        <taxon>Eukaryota</taxon>
        <taxon>Metazoa</taxon>
        <taxon>Chordata</taxon>
        <taxon>Craniata</taxon>
        <taxon>Vertebrata</taxon>
        <taxon>Euteleostomi</taxon>
        <taxon>Actinopterygii</taxon>
        <taxon>Neopterygii</taxon>
        <taxon>Teleostei</taxon>
        <taxon>Neoteleostei</taxon>
        <taxon>Acanthomorphata</taxon>
        <taxon>Ovalentaria</taxon>
        <taxon>Atherinomorphae</taxon>
        <taxon>Cyprinodontiformes</taxon>
        <taxon>Goodeidae</taxon>
        <taxon>Xenoophorus</taxon>
    </lineage>
</organism>
<reference evidence="2 3" key="1">
    <citation type="submission" date="2021-06" db="EMBL/GenBank/DDBJ databases">
        <authorList>
            <person name="Palmer J.M."/>
        </authorList>
    </citation>
    <scope>NUCLEOTIDE SEQUENCE [LARGE SCALE GENOMIC DNA]</scope>
    <source>
        <strain evidence="2 3">XC_2019</strain>
        <tissue evidence="2">Muscle</tissue>
    </source>
</reference>
<evidence type="ECO:0000313" key="2">
    <source>
        <dbReference type="EMBL" id="MEQ2200953.1"/>
    </source>
</evidence>
<evidence type="ECO:0008006" key="4">
    <source>
        <dbReference type="Google" id="ProtNLM"/>
    </source>
</evidence>
<dbReference type="Proteomes" id="UP001434883">
    <property type="component" value="Unassembled WGS sequence"/>
</dbReference>
<name>A0ABV0QZW9_9TELE</name>
<protein>
    <recommendedName>
        <fullName evidence="4">Vomeronasal type-1 receptor</fullName>
    </recommendedName>
</protein>
<gene>
    <name evidence="2" type="ORF">XENOCAPTIV_005368</name>
</gene>
<keyword evidence="1" id="KW-1133">Transmembrane helix</keyword>